<feature type="transmembrane region" description="Helical" evidence="1">
    <location>
        <begin position="131"/>
        <end position="149"/>
    </location>
</feature>
<keyword evidence="1" id="KW-0812">Transmembrane</keyword>
<evidence type="ECO:0000313" key="2">
    <source>
        <dbReference type="EMBL" id="MCW3804000.1"/>
    </source>
</evidence>
<gene>
    <name evidence="2" type="ORF">OM074_00095</name>
</gene>
<evidence type="ECO:0008006" key="4">
    <source>
        <dbReference type="Google" id="ProtNLM"/>
    </source>
</evidence>
<dbReference type="RefSeq" id="WP_301197224.1">
    <property type="nucleotide sequence ID" value="NZ_JAPDPI010000001.1"/>
</dbReference>
<dbReference type="Proteomes" id="UP001207408">
    <property type="component" value="Unassembled WGS sequence"/>
</dbReference>
<feature type="transmembrane region" description="Helical" evidence="1">
    <location>
        <begin position="101"/>
        <end position="125"/>
    </location>
</feature>
<protein>
    <recommendedName>
        <fullName evidence="4">Glycine zipper family protein</fullName>
    </recommendedName>
</protein>
<evidence type="ECO:0000256" key="1">
    <source>
        <dbReference type="SAM" id="Phobius"/>
    </source>
</evidence>
<keyword evidence="1" id="KW-0472">Membrane</keyword>
<comment type="caution">
    <text evidence="2">The sequence shown here is derived from an EMBL/GenBank/DDBJ whole genome shotgun (WGS) entry which is preliminary data.</text>
</comment>
<dbReference type="AlphaFoldDB" id="A0AAE3MA98"/>
<reference evidence="2" key="1">
    <citation type="submission" date="2022-10" db="EMBL/GenBank/DDBJ databases">
        <authorList>
            <person name="Yu W.X."/>
        </authorList>
    </citation>
    <scope>NUCLEOTIDE SEQUENCE</scope>
    <source>
        <strain evidence="2">D04</strain>
    </source>
</reference>
<evidence type="ECO:0000313" key="3">
    <source>
        <dbReference type="Proteomes" id="UP001207408"/>
    </source>
</evidence>
<accession>A0AAE3MA98</accession>
<dbReference type="EMBL" id="JAPDPI010000001">
    <property type="protein sequence ID" value="MCW3804000.1"/>
    <property type="molecule type" value="Genomic_DNA"/>
</dbReference>
<keyword evidence="1" id="KW-1133">Transmembrane helix</keyword>
<name>A0AAE3MA98_9BACT</name>
<sequence>MAEVMGYEEWIQSLEEKAERLPKVQAALSNFQVLPRLGKLLESKSSACPDCLMYWGKLQEATLHLDQFFEDGNSYSLEFDNQVEKIMKHLKVQHSIKPKGLVLSVNALKGMALGVVFGIVVSFLIPVFPMKGGIILGWVLGTLGGWFFGKYKEERLRKSDLLF</sequence>
<proteinExistence type="predicted"/>
<organism evidence="2 3">
    <name type="scientific">Plebeiibacterium marinum</name>
    <dbReference type="NCBI Taxonomy" id="2992111"/>
    <lineage>
        <taxon>Bacteria</taxon>
        <taxon>Pseudomonadati</taxon>
        <taxon>Bacteroidota</taxon>
        <taxon>Bacteroidia</taxon>
        <taxon>Marinilabiliales</taxon>
        <taxon>Marinilabiliaceae</taxon>
        <taxon>Plebeiibacterium</taxon>
    </lineage>
</organism>
<keyword evidence="3" id="KW-1185">Reference proteome</keyword>